<reference evidence="1 2" key="1">
    <citation type="submission" date="2020-03" db="EMBL/GenBank/DDBJ databases">
        <title>Genomic Encyclopedia of Type Strains, Phase IV (KMG-V): Genome sequencing to study the core and pangenomes of soil and plant-associated prokaryotes.</title>
        <authorList>
            <person name="Whitman W."/>
        </authorList>
    </citation>
    <scope>NUCLEOTIDE SEQUENCE [LARGE SCALE GENOMIC DNA]</scope>
    <source>
        <strain evidence="1 2">1B</strain>
    </source>
</reference>
<accession>A0ABX1HP49</accession>
<organism evidence="1 2">
    <name type="scientific">Hymenobacter artigasi</name>
    <dbReference type="NCBI Taxonomy" id="2719616"/>
    <lineage>
        <taxon>Bacteria</taxon>
        <taxon>Pseudomonadati</taxon>
        <taxon>Bacteroidota</taxon>
        <taxon>Cytophagia</taxon>
        <taxon>Cytophagales</taxon>
        <taxon>Hymenobacteraceae</taxon>
        <taxon>Hymenobacter</taxon>
    </lineage>
</organism>
<sequence>RQQTKAGHSNGNGLLSFIYPFIIAQLVQEKGGSVNTARSKIGAFAQPGCWGPRLNALGAASSRLDGRTRYSGTSPVPLDFYWDPFSFAMKLRDRFRQLQDPAVVKAMVVRSVYASMALENQTVSLDRLEALYEQTGPMLPAGATGR</sequence>
<evidence type="ECO:0000313" key="1">
    <source>
        <dbReference type="EMBL" id="NKI92022.1"/>
    </source>
</evidence>
<protein>
    <submittedName>
        <fullName evidence="1">Uncharacterized protein</fullName>
    </submittedName>
</protein>
<feature type="non-terminal residue" evidence="1">
    <location>
        <position position="1"/>
    </location>
</feature>
<dbReference type="Proteomes" id="UP000717634">
    <property type="component" value="Unassembled WGS sequence"/>
</dbReference>
<name>A0ABX1HP49_9BACT</name>
<dbReference type="EMBL" id="JAAVTK010000029">
    <property type="protein sequence ID" value="NKI92022.1"/>
    <property type="molecule type" value="Genomic_DNA"/>
</dbReference>
<evidence type="ECO:0000313" key="2">
    <source>
        <dbReference type="Proteomes" id="UP000717634"/>
    </source>
</evidence>
<comment type="caution">
    <text evidence="1">The sequence shown here is derived from an EMBL/GenBank/DDBJ whole genome shotgun (WGS) entry which is preliminary data.</text>
</comment>
<keyword evidence="2" id="KW-1185">Reference proteome</keyword>
<gene>
    <name evidence="1" type="ORF">HBN54_004646</name>
</gene>
<dbReference type="RefSeq" id="WP_210428158.1">
    <property type="nucleotide sequence ID" value="NZ_JAAVTK010000029.1"/>
</dbReference>
<proteinExistence type="predicted"/>